<evidence type="ECO:0000256" key="4">
    <source>
        <dbReference type="SAM" id="MobiDB-lite"/>
    </source>
</evidence>
<proteinExistence type="predicted"/>
<name>A0ABD3MQA1_9STRA</name>
<dbReference type="AlphaFoldDB" id="A0ABD3MQA1"/>
<keyword evidence="3" id="KW-0472">Membrane</keyword>
<keyword evidence="2" id="KW-1133">Transmembrane helix</keyword>
<keyword evidence="1" id="KW-0812">Transmembrane</keyword>
<dbReference type="Proteomes" id="UP001530315">
    <property type="component" value="Unassembled WGS sequence"/>
</dbReference>
<evidence type="ECO:0000256" key="2">
    <source>
        <dbReference type="ARBA" id="ARBA00022989"/>
    </source>
</evidence>
<dbReference type="Gene3D" id="1.10.3860.10">
    <property type="entry name" value="Sodium:dicarboxylate symporter"/>
    <property type="match status" value="1"/>
</dbReference>
<evidence type="ECO:0000256" key="1">
    <source>
        <dbReference type="ARBA" id="ARBA00022692"/>
    </source>
</evidence>
<dbReference type="InterPro" id="IPR036458">
    <property type="entry name" value="Na:dicarbo_symporter_sf"/>
</dbReference>
<evidence type="ECO:0008006" key="7">
    <source>
        <dbReference type="Google" id="ProtNLM"/>
    </source>
</evidence>
<organism evidence="5 6">
    <name type="scientific">Stephanodiscus triporus</name>
    <dbReference type="NCBI Taxonomy" id="2934178"/>
    <lineage>
        <taxon>Eukaryota</taxon>
        <taxon>Sar</taxon>
        <taxon>Stramenopiles</taxon>
        <taxon>Ochrophyta</taxon>
        <taxon>Bacillariophyta</taxon>
        <taxon>Coscinodiscophyceae</taxon>
        <taxon>Thalassiosirophycidae</taxon>
        <taxon>Stephanodiscales</taxon>
        <taxon>Stephanodiscaceae</taxon>
        <taxon>Stephanodiscus</taxon>
    </lineage>
</organism>
<feature type="compositionally biased region" description="Basic and acidic residues" evidence="4">
    <location>
        <begin position="95"/>
        <end position="112"/>
    </location>
</feature>
<feature type="region of interest" description="Disordered" evidence="4">
    <location>
        <begin position="95"/>
        <end position="114"/>
    </location>
</feature>
<evidence type="ECO:0000313" key="6">
    <source>
        <dbReference type="Proteomes" id="UP001530315"/>
    </source>
</evidence>
<comment type="caution">
    <text evidence="5">The sequence shown here is derived from an EMBL/GenBank/DDBJ whole genome shotgun (WGS) entry which is preliminary data.</text>
</comment>
<evidence type="ECO:0000313" key="5">
    <source>
        <dbReference type="EMBL" id="KAL3764392.1"/>
    </source>
</evidence>
<protein>
    <recommendedName>
        <fullName evidence="7">Amino acid transporter</fullName>
    </recommendedName>
</protein>
<keyword evidence="6" id="KW-1185">Reference proteome</keyword>
<dbReference type="EMBL" id="JALLAZ020001776">
    <property type="protein sequence ID" value="KAL3764392.1"/>
    <property type="molecule type" value="Genomic_DNA"/>
</dbReference>
<evidence type="ECO:0000256" key="3">
    <source>
        <dbReference type="ARBA" id="ARBA00023136"/>
    </source>
</evidence>
<reference evidence="5 6" key="1">
    <citation type="submission" date="2024-10" db="EMBL/GenBank/DDBJ databases">
        <title>Updated reference genomes for cyclostephanoid diatoms.</title>
        <authorList>
            <person name="Roberts W.R."/>
            <person name="Alverson A.J."/>
        </authorList>
    </citation>
    <scope>NUCLEOTIDE SEQUENCE [LARGE SCALE GENOMIC DNA]</scope>
    <source>
        <strain evidence="5 6">AJA276-08</strain>
    </source>
</reference>
<sequence>MDGTTIVIICECIWLAYFDGIVPSLTDYILLVVCSCHQSMTLIFSVIKCHIGEHGSRSSAFGRDCIRLWLIDRCATMWNIGGDITVASIVSNKVSKNENSEKKAVGDVKETENTPYGSLPISTINEVTSHSG</sequence>
<accession>A0ABD3MQA1</accession>
<gene>
    <name evidence="5" type="ORF">ACHAW5_005133</name>
</gene>